<reference evidence="4" key="1">
    <citation type="submission" date="2019-04" db="EMBL/GenBank/DDBJ databases">
        <authorList>
            <consortium name="Pathogen Informatics"/>
        </authorList>
    </citation>
    <scope>NUCLEOTIDE SEQUENCE</scope>
    <source>
        <strain evidence="4">NCTC9183</strain>
    </source>
</reference>
<dbReference type="PANTHER" id="PTHR39591:SF1">
    <property type="entry name" value="UPF0265 PROTEIN YEEX"/>
    <property type="match status" value="1"/>
</dbReference>
<comment type="similarity">
    <text evidence="2">Belongs to the pole-localizer TmaR family.</text>
</comment>
<name>A0A4P0YAG3_KLEPN</name>
<dbReference type="PANTHER" id="PTHR39591">
    <property type="entry name" value="UPF0265 PROTEIN YEEX"/>
    <property type="match status" value="1"/>
</dbReference>
<comment type="function">
    <text evidence="2">Pole-localizer protein involved in the regulation of several cellular processes.</text>
</comment>
<dbReference type="GO" id="GO:0032880">
    <property type="term" value="P:regulation of protein localization"/>
    <property type="evidence" value="ECO:0007669"/>
    <property type="project" value="UniProtKB-UniRule"/>
</dbReference>
<dbReference type="Pfam" id="PF04363">
    <property type="entry name" value="DUF496"/>
    <property type="match status" value="1"/>
</dbReference>
<feature type="compositionally biased region" description="Polar residues" evidence="3">
    <location>
        <begin position="175"/>
        <end position="185"/>
    </location>
</feature>
<feature type="region of interest" description="Disordered" evidence="3">
    <location>
        <begin position="89"/>
        <end position="109"/>
    </location>
</feature>
<comment type="subcellular location">
    <subcellularLocation>
        <location evidence="2">Cytoplasm</location>
    </subcellularLocation>
</comment>
<dbReference type="NCBIfam" id="NF003844">
    <property type="entry name" value="PRK05423.1"/>
    <property type="match status" value="1"/>
</dbReference>
<proteinExistence type="inferred from homology"/>
<keyword evidence="2" id="KW-0175">Coiled coil</keyword>
<feature type="region of interest" description="Disordered" evidence="3">
    <location>
        <begin position="174"/>
        <end position="194"/>
    </location>
</feature>
<dbReference type="GO" id="GO:0005829">
    <property type="term" value="C:cytosol"/>
    <property type="evidence" value="ECO:0007669"/>
    <property type="project" value="TreeGrafter"/>
</dbReference>
<protein>
    <recommendedName>
        <fullName evidence="2">Pole-localizer protein TmaR</fullName>
    </recommendedName>
</protein>
<sequence length="194" mass="22020">METTKPSFQDVLEFVRLYRRKNKLQREIQDVEKKIRDNQKRVLLLDNLSDYIKPGMSVEAIQGIIASMKSDYEDRVDDYIIKMPSCPRAPRHLEKTESDGRSQSRRLNPAGPAAVSVAGLFRVSLSSLLFFCENFVPATASPHRHFAILAREKRIDIGKVSLILAGHLTQRRQGDISTPLTSPTIDSPEDKLRC</sequence>
<evidence type="ECO:0000256" key="1">
    <source>
        <dbReference type="ARBA" id="ARBA00022490"/>
    </source>
</evidence>
<dbReference type="InterPro" id="IPR007458">
    <property type="entry name" value="DUF496"/>
</dbReference>
<keyword evidence="1 2" id="KW-0963">Cytoplasm</keyword>
<feature type="coiled-coil region" evidence="2">
    <location>
        <begin position="14"/>
        <end position="41"/>
    </location>
</feature>
<evidence type="ECO:0000256" key="3">
    <source>
        <dbReference type="SAM" id="MobiDB-lite"/>
    </source>
</evidence>
<evidence type="ECO:0000313" key="4">
    <source>
        <dbReference type="EMBL" id="VTM57339.1"/>
    </source>
</evidence>
<dbReference type="EMBL" id="CABDVL010000003">
    <property type="protein sequence ID" value="VTM57339.1"/>
    <property type="molecule type" value="Genomic_DNA"/>
</dbReference>
<evidence type="ECO:0000256" key="2">
    <source>
        <dbReference type="HAMAP-Rule" id="MF_00683"/>
    </source>
</evidence>
<dbReference type="HAMAP" id="MF_00683">
    <property type="entry name" value="UPF0265"/>
    <property type="match status" value="1"/>
</dbReference>
<accession>A0A4P0YAG3</accession>
<organism evidence="4">
    <name type="scientific">Klebsiella pneumoniae</name>
    <dbReference type="NCBI Taxonomy" id="573"/>
    <lineage>
        <taxon>Bacteria</taxon>
        <taxon>Pseudomonadati</taxon>
        <taxon>Pseudomonadota</taxon>
        <taxon>Gammaproteobacteria</taxon>
        <taxon>Enterobacterales</taxon>
        <taxon>Enterobacteriaceae</taxon>
        <taxon>Klebsiella/Raoultella group</taxon>
        <taxon>Klebsiella</taxon>
        <taxon>Klebsiella pneumoniae complex</taxon>
    </lineage>
</organism>
<dbReference type="AlphaFoldDB" id="A0A4P0YAG3"/>
<feature type="compositionally biased region" description="Basic and acidic residues" evidence="3">
    <location>
        <begin position="91"/>
        <end position="102"/>
    </location>
</feature>
<gene>
    <name evidence="4" type="primary">yeeX</name>
    <name evidence="2" type="synonym">tmaR</name>
    <name evidence="4" type="ORF">NCTC9183_04812</name>
</gene>
<dbReference type="Proteomes" id="UP000507695">
    <property type="component" value="Unassembled WGS sequence"/>
</dbReference>